<name>A0ACB8DMK1_DERSI</name>
<accession>A0ACB8DMK1</accession>
<organism evidence="1 2">
    <name type="scientific">Dermacentor silvarum</name>
    <name type="common">Tick</name>
    <dbReference type="NCBI Taxonomy" id="543639"/>
    <lineage>
        <taxon>Eukaryota</taxon>
        <taxon>Metazoa</taxon>
        <taxon>Ecdysozoa</taxon>
        <taxon>Arthropoda</taxon>
        <taxon>Chelicerata</taxon>
        <taxon>Arachnida</taxon>
        <taxon>Acari</taxon>
        <taxon>Parasitiformes</taxon>
        <taxon>Ixodida</taxon>
        <taxon>Ixodoidea</taxon>
        <taxon>Ixodidae</taxon>
        <taxon>Rhipicephalinae</taxon>
        <taxon>Dermacentor</taxon>
    </lineage>
</organism>
<proteinExistence type="predicted"/>
<evidence type="ECO:0000313" key="1">
    <source>
        <dbReference type="EMBL" id="KAH7973449.1"/>
    </source>
</evidence>
<dbReference type="EMBL" id="CM023479">
    <property type="protein sequence ID" value="KAH7973449.1"/>
    <property type="molecule type" value="Genomic_DNA"/>
</dbReference>
<reference evidence="1" key="1">
    <citation type="submission" date="2020-05" db="EMBL/GenBank/DDBJ databases">
        <title>Large-scale comparative analyses of tick genomes elucidate their genetic diversity and vector capacities.</title>
        <authorList>
            <person name="Jia N."/>
            <person name="Wang J."/>
            <person name="Shi W."/>
            <person name="Du L."/>
            <person name="Sun Y."/>
            <person name="Zhan W."/>
            <person name="Jiang J."/>
            <person name="Wang Q."/>
            <person name="Zhang B."/>
            <person name="Ji P."/>
            <person name="Sakyi L.B."/>
            <person name="Cui X."/>
            <person name="Yuan T."/>
            <person name="Jiang B."/>
            <person name="Yang W."/>
            <person name="Lam T.T.-Y."/>
            <person name="Chang Q."/>
            <person name="Ding S."/>
            <person name="Wang X."/>
            <person name="Zhu J."/>
            <person name="Ruan X."/>
            <person name="Zhao L."/>
            <person name="Wei J."/>
            <person name="Que T."/>
            <person name="Du C."/>
            <person name="Cheng J."/>
            <person name="Dai P."/>
            <person name="Han X."/>
            <person name="Huang E."/>
            <person name="Gao Y."/>
            <person name="Liu J."/>
            <person name="Shao H."/>
            <person name="Ye R."/>
            <person name="Li L."/>
            <person name="Wei W."/>
            <person name="Wang X."/>
            <person name="Wang C."/>
            <person name="Yang T."/>
            <person name="Huo Q."/>
            <person name="Li W."/>
            <person name="Guo W."/>
            <person name="Chen H."/>
            <person name="Zhou L."/>
            <person name="Ni X."/>
            <person name="Tian J."/>
            <person name="Zhou Y."/>
            <person name="Sheng Y."/>
            <person name="Liu T."/>
            <person name="Pan Y."/>
            <person name="Xia L."/>
            <person name="Li J."/>
            <person name="Zhao F."/>
            <person name="Cao W."/>
        </authorList>
    </citation>
    <scope>NUCLEOTIDE SEQUENCE</scope>
    <source>
        <strain evidence="1">Dsil-2018</strain>
    </source>
</reference>
<protein>
    <submittedName>
        <fullName evidence="1">Uncharacterized protein</fullName>
    </submittedName>
</protein>
<sequence length="335" mass="37689">MTSGAQPSQNNGLQTLESKLFLETYQVKEAQQLLGNVQRHIPKIMHYSTQHFQVSSSLLATSPALHIADILDPRRRSHHRDYQRFAGRKFTESREFCRRSVDTFAMGDTVVLPSFRDTFAKFYFTECTLTAPEAATCGDVATPTEMQSDAGQTMKPCLSPHHVDSLKRGPTPYLLSGFGCSFRYGRPILFAKPLPSGRVCADCRVVVPARALLLPCGHILCELCRDMCFLNTRGLSRYQDASNEGRPRSAACRQDGTPFVETDLQVLTFRLKDVHRELVFCVHAEFGCPYKGELRHLGKHYNFACRYHPNTCRLCGKSDIPACDIQNHVSYCAGR</sequence>
<gene>
    <name evidence="1" type="ORF">HPB49_001029</name>
</gene>
<comment type="caution">
    <text evidence="1">The sequence shown here is derived from an EMBL/GenBank/DDBJ whole genome shotgun (WGS) entry which is preliminary data.</text>
</comment>
<keyword evidence="2" id="KW-1185">Reference proteome</keyword>
<evidence type="ECO:0000313" key="2">
    <source>
        <dbReference type="Proteomes" id="UP000821865"/>
    </source>
</evidence>
<dbReference type="Proteomes" id="UP000821865">
    <property type="component" value="Chromosome 10"/>
</dbReference>